<keyword evidence="2 4" id="KW-1133">Transmembrane helix</keyword>
<dbReference type="GO" id="GO:0005524">
    <property type="term" value="F:ATP binding"/>
    <property type="evidence" value="ECO:0007669"/>
    <property type="project" value="InterPro"/>
</dbReference>
<gene>
    <name evidence="5" type="ORF">D9Q98_001202</name>
</gene>
<reference evidence="5" key="2">
    <citation type="submission" date="2020-11" db="EMBL/GenBank/DDBJ databases">
        <authorList>
            <person name="Cecchin M."/>
            <person name="Marcolungo L."/>
            <person name="Rossato M."/>
            <person name="Girolomoni L."/>
            <person name="Cosentino E."/>
            <person name="Cuine S."/>
            <person name="Li-Beisson Y."/>
            <person name="Delledonne M."/>
            <person name="Ballottari M."/>
        </authorList>
    </citation>
    <scope>NUCLEOTIDE SEQUENCE</scope>
    <source>
        <strain evidence="5">211/11P</strain>
        <tissue evidence="5">Whole cell</tissue>
    </source>
</reference>
<evidence type="ECO:0000313" key="6">
    <source>
        <dbReference type="Proteomes" id="UP001055712"/>
    </source>
</evidence>
<evidence type="ECO:0000313" key="5">
    <source>
        <dbReference type="EMBL" id="KAI3438785.1"/>
    </source>
</evidence>
<evidence type="ECO:0000256" key="3">
    <source>
        <dbReference type="ARBA" id="ARBA00023136"/>
    </source>
</evidence>
<protein>
    <submittedName>
        <fullName evidence="5">Uncharacterized protein</fullName>
    </submittedName>
</protein>
<dbReference type="Proteomes" id="UP001055712">
    <property type="component" value="Unassembled WGS sequence"/>
</dbReference>
<comment type="caution">
    <text evidence="5">The sequence shown here is derived from an EMBL/GenBank/DDBJ whole genome shotgun (WGS) entry which is preliminary data.</text>
</comment>
<dbReference type="Gene3D" id="1.20.1560.10">
    <property type="entry name" value="ABC transporter type 1, transmembrane domain"/>
    <property type="match status" value="1"/>
</dbReference>
<dbReference type="AlphaFoldDB" id="A0A9D4TZP0"/>
<sequence>MSPPAGALPYGSLFRYSTLHERGVIVMGCLAAAVTGAMTPVFALMFGRLINAFFAANLEAEVNKFALIILGVAGAALLSGKCYVTP</sequence>
<name>A0A9D4TZP0_CHLVU</name>
<dbReference type="GO" id="GO:0016020">
    <property type="term" value="C:membrane"/>
    <property type="evidence" value="ECO:0007669"/>
    <property type="project" value="InterPro"/>
</dbReference>
<evidence type="ECO:0000256" key="4">
    <source>
        <dbReference type="SAM" id="Phobius"/>
    </source>
</evidence>
<dbReference type="InterPro" id="IPR036640">
    <property type="entry name" value="ABC1_TM_sf"/>
</dbReference>
<dbReference type="SUPFAM" id="SSF90123">
    <property type="entry name" value="ABC transporter transmembrane region"/>
    <property type="match status" value="1"/>
</dbReference>
<proteinExistence type="predicted"/>
<organism evidence="5 6">
    <name type="scientific">Chlorella vulgaris</name>
    <name type="common">Green alga</name>
    <dbReference type="NCBI Taxonomy" id="3077"/>
    <lineage>
        <taxon>Eukaryota</taxon>
        <taxon>Viridiplantae</taxon>
        <taxon>Chlorophyta</taxon>
        <taxon>core chlorophytes</taxon>
        <taxon>Trebouxiophyceae</taxon>
        <taxon>Chlorellales</taxon>
        <taxon>Chlorellaceae</taxon>
        <taxon>Chlorella clade</taxon>
        <taxon>Chlorella</taxon>
    </lineage>
</organism>
<dbReference type="EMBL" id="SIDB01000001">
    <property type="protein sequence ID" value="KAI3438785.1"/>
    <property type="molecule type" value="Genomic_DNA"/>
</dbReference>
<evidence type="ECO:0000256" key="1">
    <source>
        <dbReference type="ARBA" id="ARBA00022692"/>
    </source>
</evidence>
<reference evidence="5" key="1">
    <citation type="journal article" date="2019" name="Plant J.">
        <title>Chlorella vulgaris genome assembly and annotation reveals the molecular basis for metabolic acclimation to high light conditions.</title>
        <authorList>
            <person name="Cecchin M."/>
            <person name="Marcolungo L."/>
            <person name="Rossato M."/>
            <person name="Girolomoni L."/>
            <person name="Cosentino E."/>
            <person name="Cuine S."/>
            <person name="Li-Beisson Y."/>
            <person name="Delledonne M."/>
            <person name="Ballottari M."/>
        </authorList>
    </citation>
    <scope>NUCLEOTIDE SEQUENCE</scope>
    <source>
        <strain evidence="5">211/11P</strain>
    </source>
</reference>
<accession>A0A9D4TZP0</accession>
<feature type="transmembrane region" description="Helical" evidence="4">
    <location>
        <begin position="24"/>
        <end position="45"/>
    </location>
</feature>
<keyword evidence="3 4" id="KW-0472">Membrane</keyword>
<feature type="transmembrane region" description="Helical" evidence="4">
    <location>
        <begin position="65"/>
        <end position="84"/>
    </location>
</feature>
<keyword evidence="1 4" id="KW-0812">Transmembrane</keyword>
<keyword evidence="6" id="KW-1185">Reference proteome</keyword>
<dbReference type="OrthoDB" id="6500128at2759"/>
<evidence type="ECO:0000256" key="2">
    <source>
        <dbReference type="ARBA" id="ARBA00022989"/>
    </source>
</evidence>